<accession>A0A060H8J6</accession>
<keyword evidence="1" id="KW-0472">Membrane</keyword>
<evidence type="ECO:0000313" key="2">
    <source>
        <dbReference type="EMBL" id="AIC09696.1"/>
    </source>
</evidence>
<keyword evidence="1" id="KW-1133">Transmembrane helix</keyword>
<dbReference type="KEGG" id="xfs:D934_04305"/>
<reference evidence="2 3" key="1">
    <citation type="submission" date="2013-08" db="EMBL/GenBank/DDBJ databases">
        <authorList>
            <person name="Stouthamer R."/>
            <person name="Nunney L."/>
        </authorList>
    </citation>
    <scope>NUCLEOTIDE SEQUENCE [LARGE SCALE GENOMIC DNA]</scope>
    <source>
        <strain evidence="3">ann-1</strain>
    </source>
</reference>
<name>A0A060H8J6_XYLFS</name>
<feature type="transmembrane region" description="Helical" evidence="1">
    <location>
        <begin position="6"/>
        <end position="25"/>
    </location>
</feature>
<dbReference type="AlphaFoldDB" id="A0A060H8J6"/>
<feature type="transmembrane region" description="Helical" evidence="1">
    <location>
        <begin position="46"/>
        <end position="66"/>
    </location>
</feature>
<dbReference type="HOGENOM" id="CLU_2866873_0_0_6"/>
<dbReference type="PATRIC" id="fig|155920.8.peg.1038"/>
<evidence type="ECO:0000256" key="1">
    <source>
        <dbReference type="SAM" id="Phobius"/>
    </source>
</evidence>
<dbReference type="Proteomes" id="UP000027215">
    <property type="component" value="Chromosome"/>
</dbReference>
<gene>
    <name evidence="2" type="ORF">D934_04305</name>
</gene>
<dbReference type="EMBL" id="CP006696">
    <property type="protein sequence ID" value="AIC09696.1"/>
    <property type="molecule type" value="Genomic_DNA"/>
</dbReference>
<keyword evidence="1" id="KW-0812">Transmembrane</keyword>
<sequence length="71" mass="8015">MLSNAVFMWFDALLFISADMSFWGLQNSLAVKYVCCMGFMLMFRCNGYIAVYANVVMFHSGVFGIADKGFD</sequence>
<organism evidence="2 3">
    <name type="scientific">Xylella fastidiosa subsp. sandyi Ann-1</name>
    <dbReference type="NCBI Taxonomy" id="155920"/>
    <lineage>
        <taxon>Bacteria</taxon>
        <taxon>Pseudomonadati</taxon>
        <taxon>Pseudomonadota</taxon>
        <taxon>Gammaproteobacteria</taxon>
        <taxon>Lysobacterales</taxon>
        <taxon>Lysobacteraceae</taxon>
        <taxon>Xylella</taxon>
    </lineage>
</organism>
<protein>
    <submittedName>
        <fullName evidence="2">Uncharacterized protein</fullName>
    </submittedName>
</protein>
<proteinExistence type="predicted"/>
<evidence type="ECO:0000313" key="3">
    <source>
        <dbReference type="Proteomes" id="UP000027215"/>
    </source>
</evidence>